<evidence type="ECO:0000256" key="6">
    <source>
        <dbReference type="ARBA" id="ARBA00022692"/>
    </source>
</evidence>
<evidence type="ECO:0000313" key="21">
    <source>
        <dbReference type="Proteomes" id="UP000694569"/>
    </source>
</evidence>
<keyword evidence="12" id="KW-0739">Sodium transport</keyword>
<feature type="transmembrane region" description="Helical" evidence="19">
    <location>
        <begin position="6"/>
        <end position="24"/>
    </location>
</feature>
<feature type="region of interest" description="Disordered" evidence="18">
    <location>
        <begin position="662"/>
        <end position="709"/>
    </location>
</feature>
<accession>A0A8C5R812</accession>
<evidence type="ECO:0000256" key="18">
    <source>
        <dbReference type="SAM" id="MobiDB-lite"/>
    </source>
</evidence>
<dbReference type="PRINTS" id="PR01078">
    <property type="entry name" value="AMINACHANNEL"/>
</dbReference>
<gene>
    <name evidence="20" type="primary">SCNN1B</name>
</gene>
<dbReference type="Gene3D" id="1.10.287.770">
    <property type="entry name" value="YojJ-like"/>
    <property type="match status" value="1"/>
</dbReference>
<keyword evidence="3" id="KW-0813">Transport</keyword>
<evidence type="ECO:0000256" key="9">
    <source>
        <dbReference type="ARBA" id="ARBA00023065"/>
    </source>
</evidence>
<evidence type="ECO:0000256" key="7">
    <source>
        <dbReference type="ARBA" id="ARBA00022989"/>
    </source>
</evidence>
<evidence type="ECO:0000256" key="16">
    <source>
        <dbReference type="ARBA" id="ARBA00038224"/>
    </source>
</evidence>
<evidence type="ECO:0000256" key="14">
    <source>
        <dbReference type="ARBA" id="ARBA00023329"/>
    </source>
</evidence>
<feature type="transmembrane region" description="Helical" evidence="19">
    <location>
        <begin position="559"/>
        <end position="589"/>
    </location>
</feature>
<evidence type="ECO:0000256" key="12">
    <source>
        <dbReference type="ARBA" id="ARBA00023201"/>
    </source>
</evidence>
<dbReference type="GO" id="GO:0034706">
    <property type="term" value="C:sodium channel complex"/>
    <property type="evidence" value="ECO:0007669"/>
    <property type="project" value="UniProtKB-ARBA"/>
</dbReference>
<reference evidence="20" key="1">
    <citation type="submission" date="2025-08" db="UniProtKB">
        <authorList>
            <consortium name="Ensembl"/>
        </authorList>
    </citation>
    <scope>IDENTIFICATION</scope>
</reference>
<feature type="region of interest" description="Disordered" evidence="18">
    <location>
        <begin position="633"/>
        <end position="652"/>
    </location>
</feature>
<keyword evidence="6 19" id="KW-0812">Transmembrane</keyword>
<dbReference type="GO" id="GO:0016324">
    <property type="term" value="C:apical plasma membrane"/>
    <property type="evidence" value="ECO:0007669"/>
    <property type="project" value="UniProtKB-SubCell"/>
</dbReference>
<evidence type="ECO:0000256" key="1">
    <source>
        <dbReference type="ARBA" id="ARBA00004424"/>
    </source>
</evidence>
<keyword evidence="8" id="KW-0915">Sodium</keyword>
<dbReference type="OrthoDB" id="6502088at2759"/>
<keyword evidence="10 19" id="KW-0472">Membrane</keyword>
<proteinExistence type="inferred from homology"/>
<dbReference type="GO" id="GO:0030659">
    <property type="term" value="C:cytoplasmic vesicle membrane"/>
    <property type="evidence" value="ECO:0007669"/>
    <property type="project" value="UniProtKB-SubCell"/>
</dbReference>
<evidence type="ECO:0000256" key="3">
    <source>
        <dbReference type="ARBA" id="ARBA00022448"/>
    </source>
</evidence>
<sequence length="709" mass="80920">MQDCNFFILFFAYGVLRNATMKKVKRYFTKALHRIQKGPGYTYKELLVWFCDNTNTHGPKRIITEGPKKRVLWFILTLVFAALVFWQWGLLIQTYLSYGLSVSLSIGFKAMEFPAVTVCNANPFKYSRVKYLLEDLDELVEASLQRIQLSSSSDSSLFTLNSSISSNVTLNSSSWINLPLVLIDENDPNNPTIYDLFDSNTNYSKTKIQNNQTTYAQRYKIAMKLCTKNGTDCVYRNYTSTVQALSEWYMLQFSSIMSKVPLKDRIEMGFQGEDMILTCLFGGQACSYRNFTQIFDPDYGNCYIFNWGQEGQDLLMAANPGADFGLKLVLDIDQDEYIPFVQTTAAARLILHQQRSFPFLKDLGIYAMPGTETSIAVLVDGIQHLEAPYTKCTVNGSDIPVANLYDGFNSSYSIQSCLRSCFQQQMVGKCQCAYHLYPLPEGYEFCDSKVHPDWVPCYYELRDSVADRETCIGLCQQPCNDTQYKMTISMADWPSAAAMDWIYHVLSFEKDSSTNITVNRNGIVRLNIYFQEFNYRSITESASTNVVWLLSNLGGQFGFWMGGSVLCIIEFGEIIIDCVWITILKLIIWTKDRKQRRRRPDYSDQPPTISELVENHTNPAFQGDDLVQVHTDMRQRRRQSQYPDPPPSISDLVECHINPAFQSEDLEQTSTDEPGTPGIPGTPPPNYDSLRVQPFDTIEPISSDEEMED</sequence>
<evidence type="ECO:0000256" key="5">
    <source>
        <dbReference type="ARBA" id="ARBA00022475"/>
    </source>
</evidence>
<dbReference type="FunFam" id="1.10.287.770:FF:000002">
    <property type="entry name" value="Amiloride-sensitive sodium channel subunit beta 1"/>
    <property type="match status" value="1"/>
</dbReference>
<comment type="catalytic activity">
    <reaction evidence="15">
        <text>Na(+)(in) = Na(+)(out)</text>
        <dbReference type="Rhea" id="RHEA:34963"/>
        <dbReference type="ChEBI" id="CHEBI:29101"/>
    </reaction>
</comment>
<reference evidence="20" key="2">
    <citation type="submission" date="2025-09" db="UniProtKB">
        <authorList>
            <consortium name="Ensembl"/>
        </authorList>
    </citation>
    <scope>IDENTIFICATION</scope>
</reference>
<dbReference type="Ensembl" id="ENSLLET00000050010.1">
    <property type="protein sequence ID" value="ENSLLEP00000048125.1"/>
    <property type="gene ID" value="ENSLLEG00000030368.1"/>
</dbReference>
<evidence type="ECO:0000313" key="20">
    <source>
        <dbReference type="Ensembl" id="ENSLLEP00000048125.1"/>
    </source>
</evidence>
<keyword evidence="5" id="KW-1003">Cell membrane</keyword>
<dbReference type="Pfam" id="PF00858">
    <property type="entry name" value="ASC"/>
    <property type="match status" value="1"/>
</dbReference>
<keyword evidence="21" id="KW-1185">Reference proteome</keyword>
<evidence type="ECO:0000256" key="11">
    <source>
        <dbReference type="ARBA" id="ARBA00023157"/>
    </source>
</evidence>
<keyword evidence="7 19" id="KW-1133">Transmembrane helix</keyword>
<dbReference type="InterPro" id="IPR001873">
    <property type="entry name" value="ENaC"/>
</dbReference>
<keyword evidence="4" id="KW-0894">Sodium channel</keyword>
<comment type="subcellular location">
    <subcellularLocation>
        <location evidence="1">Apical cell membrane</location>
        <topology evidence="1">Multi-pass membrane protein</topology>
    </subcellularLocation>
    <subcellularLocation>
        <location evidence="2">Cytoplasmic vesicle membrane</location>
        <topology evidence="2">Multi-pass membrane protein</topology>
    </subcellularLocation>
</comment>
<name>A0A8C5R812_9ANUR</name>
<dbReference type="GeneTree" id="ENSGT00940000160893"/>
<dbReference type="AlphaFoldDB" id="A0A8C5R812"/>
<dbReference type="GO" id="GO:0015280">
    <property type="term" value="F:ligand-gated sodium channel activity"/>
    <property type="evidence" value="ECO:0007669"/>
    <property type="project" value="InterPro"/>
</dbReference>
<evidence type="ECO:0000256" key="2">
    <source>
        <dbReference type="ARBA" id="ARBA00004439"/>
    </source>
</evidence>
<dbReference type="Gene3D" id="2.60.470.10">
    <property type="entry name" value="Acid-sensing ion channels like domains"/>
    <property type="match status" value="1"/>
</dbReference>
<dbReference type="PANTHER" id="PTHR11690">
    <property type="entry name" value="AMILORIDE-SENSITIVE SODIUM CHANNEL-RELATED"/>
    <property type="match status" value="1"/>
</dbReference>
<keyword evidence="9" id="KW-0406">Ion transport</keyword>
<evidence type="ECO:0000256" key="8">
    <source>
        <dbReference type="ARBA" id="ARBA00023053"/>
    </source>
</evidence>
<evidence type="ECO:0000256" key="13">
    <source>
        <dbReference type="ARBA" id="ARBA00023303"/>
    </source>
</evidence>
<organism evidence="20 21">
    <name type="scientific">Leptobrachium leishanense</name>
    <name type="common">Leishan spiny toad</name>
    <dbReference type="NCBI Taxonomy" id="445787"/>
    <lineage>
        <taxon>Eukaryota</taxon>
        <taxon>Metazoa</taxon>
        <taxon>Chordata</taxon>
        <taxon>Craniata</taxon>
        <taxon>Vertebrata</taxon>
        <taxon>Euteleostomi</taxon>
        <taxon>Amphibia</taxon>
        <taxon>Batrachia</taxon>
        <taxon>Anura</taxon>
        <taxon>Pelobatoidea</taxon>
        <taxon>Megophryidae</taxon>
        <taxon>Leptobrachium</taxon>
    </lineage>
</organism>
<feature type="transmembrane region" description="Helical" evidence="19">
    <location>
        <begin position="71"/>
        <end position="91"/>
    </location>
</feature>
<keyword evidence="11" id="KW-1015">Disulfide bond</keyword>
<comment type="similarity">
    <text evidence="16">Belongs to the amiloride-sensitive sodium channel (TC 1.A.6) family. SCNN1B subfamily.</text>
</comment>
<evidence type="ECO:0000256" key="4">
    <source>
        <dbReference type="ARBA" id="ARBA00022461"/>
    </source>
</evidence>
<dbReference type="InterPro" id="IPR020903">
    <property type="entry name" value="ENaC_CS"/>
</dbReference>
<keyword evidence="14" id="KW-0968">Cytoplasmic vesicle</keyword>
<dbReference type="PROSITE" id="PS01206">
    <property type="entry name" value="ASC"/>
    <property type="match status" value="1"/>
</dbReference>
<dbReference type="InterPro" id="IPR004724">
    <property type="entry name" value="ENaC_chordates"/>
</dbReference>
<dbReference type="NCBIfam" id="TIGR00859">
    <property type="entry name" value="ENaC"/>
    <property type="match status" value="1"/>
</dbReference>
<dbReference type="PANTHER" id="PTHR11690:SF18">
    <property type="entry name" value="AMILORIDE-SENSITIVE SODIUM CHANNEL SUBUNIT BETA"/>
    <property type="match status" value="1"/>
</dbReference>
<protein>
    <recommendedName>
        <fullName evidence="17">Amiloride-sensitive sodium channel subunit beta</fullName>
    </recommendedName>
</protein>
<evidence type="ECO:0000256" key="10">
    <source>
        <dbReference type="ARBA" id="ARBA00023136"/>
    </source>
</evidence>
<evidence type="ECO:0000256" key="15">
    <source>
        <dbReference type="ARBA" id="ARBA00036239"/>
    </source>
</evidence>
<evidence type="ECO:0000256" key="17">
    <source>
        <dbReference type="ARBA" id="ARBA00050053"/>
    </source>
</evidence>
<keyword evidence="13" id="KW-0407">Ion channel</keyword>
<evidence type="ECO:0000256" key="19">
    <source>
        <dbReference type="SAM" id="Phobius"/>
    </source>
</evidence>
<dbReference type="Proteomes" id="UP000694569">
    <property type="component" value="Unplaced"/>
</dbReference>